<dbReference type="EMBL" id="BPLR01010117">
    <property type="protein sequence ID" value="GIY37031.1"/>
    <property type="molecule type" value="Genomic_DNA"/>
</dbReference>
<dbReference type="Proteomes" id="UP001054945">
    <property type="component" value="Unassembled WGS sequence"/>
</dbReference>
<accession>A0AAV4SVM2</accession>
<reference evidence="1 2" key="1">
    <citation type="submission" date="2021-06" db="EMBL/GenBank/DDBJ databases">
        <title>Caerostris extrusa draft genome.</title>
        <authorList>
            <person name="Kono N."/>
            <person name="Arakawa K."/>
        </authorList>
    </citation>
    <scope>NUCLEOTIDE SEQUENCE [LARGE SCALE GENOMIC DNA]</scope>
</reference>
<keyword evidence="2" id="KW-1185">Reference proteome</keyword>
<evidence type="ECO:0000313" key="1">
    <source>
        <dbReference type="EMBL" id="GIY37031.1"/>
    </source>
</evidence>
<organism evidence="1 2">
    <name type="scientific">Caerostris extrusa</name>
    <name type="common">Bark spider</name>
    <name type="synonym">Caerostris bankana</name>
    <dbReference type="NCBI Taxonomy" id="172846"/>
    <lineage>
        <taxon>Eukaryota</taxon>
        <taxon>Metazoa</taxon>
        <taxon>Ecdysozoa</taxon>
        <taxon>Arthropoda</taxon>
        <taxon>Chelicerata</taxon>
        <taxon>Arachnida</taxon>
        <taxon>Araneae</taxon>
        <taxon>Araneomorphae</taxon>
        <taxon>Entelegynae</taxon>
        <taxon>Araneoidea</taxon>
        <taxon>Araneidae</taxon>
        <taxon>Caerostris</taxon>
    </lineage>
</organism>
<comment type="caution">
    <text evidence="1">The sequence shown here is derived from an EMBL/GenBank/DDBJ whole genome shotgun (WGS) entry which is preliminary data.</text>
</comment>
<proteinExistence type="predicted"/>
<evidence type="ECO:0000313" key="2">
    <source>
        <dbReference type="Proteomes" id="UP001054945"/>
    </source>
</evidence>
<name>A0AAV4SVM2_CAEEX</name>
<protein>
    <submittedName>
        <fullName evidence="1">Uncharacterized protein</fullName>
    </submittedName>
</protein>
<gene>
    <name evidence="1" type="ORF">CEXT_27441</name>
</gene>
<sequence length="67" mass="7843">MKATVNDCPEDGMRSTLFFSCTYKDLLSRKQLRTLKWFLPQRLPTKILLEVSSHAVKPLFRRTRCLG</sequence>
<dbReference type="AlphaFoldDB" id="A0AAV4SVM2"/>